<dbReference type="InterPro" id="IPR000626">
    <property type="entry name" value="Ubiquitin-like_dom"/>
</dbReference>
<dbReference type="PANTHER" id="PTHR32097:SF17">
    <property type="entry name" value="CAMP-BINDING PROTEIN 1-RELATED"/>
    <property type="match status" value="1"/>
</dbReference>
<dbReference type="PROSITE" id="PS50053">
    <property type="entry name" value="UBIQUITIN_2"/>
    <property type="match status" value="1"/>
</dbReference>
<dbReference type="AlphaFoldDB" id="D2VJ35"/>
<evidence type="ECO:0000313" key="3">
    <source>
        <dbReference type="Proteomes" id="UP000006671"/>
    </source>
</evidence>
<dbReference type="KEGG" id="ngr:NAEGRDRAFT_49954"/>
<dbReference type="RefSeq" id="XP_002675874.1">
    <property type="nucleotide sequence ID" value="XM_002675828.1"/>
</dbReference>
<dbReference type="Gene3D" id="2.60.60.30">
    <property type="entry name" value="sav2460 like domains"/>
    <property type="match status" value="1"/>
</dbReference>
<sequence>MDKCPEDGFLLPEQTKDFISRSLRGQQVEVNDQEINVIETPQVDEPITVQILTLGGSVCQVKTNKKHSIITLKEEIEKYMDIPVGKQSLFFRNTELENYNNGMSRRVGDFGIQDNDKIYLSILMKEIDVGDNINAVKVRLQWNWVNSRDFLDGIVYVLDGNNNITARLDYDNNVSPLCGESIFHKGDDIDNDRKLGCQIIGMNLENIPMSVQTIVFTLSSYRASSLSSFKNPRVHIEEETRGQPLAGCDTDAIKSQAIIVCAFRRSQQGWRIIQINRESSGNAQNDSALITSIIDVVRNL</sequence>
<name>D2VJ35_NAEGR</name>
<dbReference type="OMA" id="WNSPNIS"/>
<proteinExistence type="predicted"/>
<dbReference type="VEuPathDB" id="AmoebaDB:NAEGRDRAFT_49954"/>
<dbReference type="Pfam" id="PF02342">
    <property type="entry name" value="TerD"/>
    <property type="match status" value="1"/>
</dbReference>
<organism evidence="3">
    <name type="scientific">Naegleria gruberi</name>
    <name type="common">Amoeba</name>
    <dbReference type="NCBI Taxonomy" id="5762"/>
    <lineage>
        <taxon>Eukaryota</taxon>
        <taxon>Discoba</taxon>
        <taxon>Heterolobosea</taxon>
        <taxon>Tetramitia</taxon>
        <taxon>Eutetramitia</taxon>
        <taxon>Vahlkampfiidae</taxon>
        <taxon>Naegleria</taxon>
    </lineage>
</organism>
<dbReference type="eggNOG" id="ENOG502RZ2V">
    <property type="taxonomic scope" value="Eukaryota"/>
</dbReference>
<dbReference type="InterPro" id="IPR051324">
    <property type="entry name" value="Stress/Tellurium_Resist"/>
</dbReference>
<dbReference type="InParanoid" id="D2VJ35"/>
<evidence type="ECO:0000313" key="2">
    <source>
        <dbReference type="EMBL" id="EFC43130.1"/>
    </source>
</evidence>
<dbReference type="InterPro" id="IPR029071">
    <property type="entry name" value="Ubiquitin-like_domsf"/>
</dbReference>
<protein>
    <submittedName>
        <fullName evidence="2">Predicted protein</fullName>
    </submittedName>
</protein>
<dbReference type="EMBL" id="GG738875">
    <property type="protein sequence ID" value="EFC43130.1"/>
    <property type="molecule type" value="Genomic_DNA"/>
</dbReference>
<evidence type="ECO:0000259" key="1">
    <source>
        <dbReference type="PROSITE" id="PS50053"/>
    </source>
</evidence>
<feature type="domain" description="Ubiquitin-like" evidence="1">
    <location>
        <begin position="47"/>
        <end position="120"/>
    </location>
</feature>
<dbReference type="Pfam" id="PF00240">
    <property type="entry name" value="ubiquitin"/>
    <property type="match status" value="1"/>
</dbReference>
<reference evidence="2 3" key="1">
    <citation type="journal article" date="2010" name="Cell">
        <title>The genome of Naegleria gruberi illuminates early eukaryotic versatility.</title>
        <authorList>
            <person name="Fritz-Laylin L.K."/>
            <person name="Prochnik S.E."/>
            <person name="Ginger M.L."/>
            <person name="Dacks J.B."/>
            <person name="Carpenter M.L."/>
            <person name="Field M.C."/>
            <person name="Kuo A."/>
            <person name="Paredez A."/>
            <person name="Chapman J."/>
            <person name="Pham J."/>
            <person name="Shu S."/>
            <person name="Neupane R."/>
            <person name="Cipriano M."/>
            <person name="Mancuso J."/>
            <person name="Tu H."/>
            <person name="Salamov A."/>
            <person name="Lindquist E."/>
            <person name="Shapiro H."/>
            <person name="Lucas S."/>
            <person name="Grigoriev I.V."/>
            <person name="Cande W.Z."/>
            <person name="Fulton C."/>
            <person name="Rokhsar D.S."/>
            <person name="Dawson S.C."/>
        </authorList>
    </citation>
    <scope>NUCLEOTIDE SEQUENCE [LARGE SCALE GENOMIC DNA]</scope>
    <source>
        <strain evidence="2 3">NEG-M</strain>
    </source>
</reference>
<dbReference type="InterPro" id="IPR003325">
    <property type="entry name" value="TerD"/>
</dbReference>
<dbReference type="PANTHER" id="PTHR32097">
    <property type="entry name" value="CAMP-BINDING PROTEIN 1-RELATED"/>
    <property type="match status" value="1"/>
</dbReference>
<dbReference type="GeneID" id="8853269"/>
<gene>
    <name evidence="2" type="ORF">NAEGRDRAFT_49954</name>
</gene>
<accession>D2VJ35</accession>
<dbReference type="OrthoDB" id="2318873at2759"/>
<keyword evidence="3" id="KW-1185">Reference proteome</keyword>
<dbReference type="Proteomes" id="UP000006671">
    <property type="component" value="Unassembled WGS sequence"/>
</dbReference>
<dbReference type="Gene3D" id="3.10.20.90">
    <property type="entry name" value="Phosphatidylinositol 3-kinase Catalytic Subunit, Chain A, domain 1"/>
    <property type="match status" value="1"/>
</dbReference>
<dbReference type="SUPFAM" id="SSF54236">
    <property type="entry name" value="Ubiquitin-like"/>
    <property type="match status" value="1"/>
</dbReference>